<dbReference type="Pfam" id="PF01541">
    <property type="entry name" value="GIY-YIG"/>
    <property type="match status" value="1"/>
</dbReference>
<reference evidence="2 3" key="1">
    <citation type="submission" date="2016-03" db="EMBL/GenBank/DDBJ databases">
        <title>Trachymyrmex septentrionalis WGS genome.</title>
        <authorList>
            <person name="Nygaard S."/>
            <person name="Hu H."/>
            <person name="Boomsma J."/>
            <person name="Zhang G."/>
        </authorList>
    </citation>
    <scope>NUCLEOTIDE SEQUENCE [LARGE SCALE GENOMIC DNA]</scope>
    <source>
        <strain evidence="2">Tsep2-gDNA-1</strain>
        <tissue evidence="2">Whole body</tissue>
    </source>
</reference>
<dbReference type="Proteomes" id="UP000078541">
    <property type="component" value="Unassembled WGS sequence"/>
</dbReference>
<comment type="caution">
    <text evidence="2">The sequence shown here is derived from an EMBL/GenBank/DDBJ whole genome shotgun (WGS) entry which is preliminary data.</text>
</comment>
<accession>A0A151K3P1</accession>
<keyword evidence="3" id="KW-1185">Reference proteome</keyword>
<dbReference type="EMBL" id="LKEZ01004986">
    <property type="protein sequence ID" value="KYN50725.1"/>
    <property type="molecule type" value="Genomic_DNA"/>
</dbReference>
<evidence type="ECO:0000313" key="2">
    <source>
        <dbReference type="EMBL" id="KYN50725.1"/>
    </source>
</evidence>
<protein>
    <recommendedName>
        <fullName evidence="1">GIY-YIG domain-containing protein</fullName>
    </recommendedName>
</protein>
<evidence type="ECO:0000313" key="3">
    <source>
        <dbReference type="Proteomes" id="UP000078541"/>
    </source>
</evidence>
<dbReference type="InterPro" id="IPR000305">
    <property type="entry name" value="GIY-YIG_endonuc"/>
</dbReference>
<organism evidence="2 3">
    <name type="scientific">Trachymyrmex septentrionalis</name>
    <dbReference type="NCBI Taxonomy" id="34720"/>
    <lineage>
        <taxon>Eukaryota</taxon>
        <taxon>Metazoa</taxon>
        <taxon>Ecdysozoa</taxon>
        <taxon>Arthropoda</taxon>
        <taxon>Hexapoda</taxon>
        <taxon>Insecta</taxon>
        <taxon>Pterygota</taxon>
        <taxon>Neoptera</taxon>
        <taxon>Endopterygota</taxon>
        <taxon>Hymenoptera</taxon>
        <taxon>Apocrita</taxon>
        <taxon>Aculeata</taxon>
        <taxon>Formicoidea</taxon>
        <taxon>Formicidae</taxon>
        <taxon>Myrmicinae</taxon>
        <taxon>Trachymyrmex</taxon>
    </lineage>
</organism>
<gene>
    <name evidence="2" type="ORF">ALC56_00561</name>
</gene>
<feature type="domain" description="GIY-YIG" evidence="1">
    <location>
        <begin position="23"/>
        <end position="56"/>
    </location>
</feature>
<dbReference type="AlphaFoldDB" id="A0A151K3P1"/>
<evidence type="ECO:0000259" key="1">
    <source>
        <dbReference type="Pfam" id="PF01541"/>
    </source>
</evidence>
<name>A0A151K3P1_9HYME</name>
<proteinExistence type="predicted"/>
<sequence length="58" mass="7071">MNCMNTYIKTDKDKIKKEDHLNVVYTINCHDCNYSYVGQTKRKLKARLKEHNRFKKTY</sequence>